<dbReference type="Proteomes" id="UP000800235">
    <property type="component" value="Unassembled WGS sequence"/>
</dbReference>
<name>A0A9P4P1Z4_9PEZI</name>
<evidence type="ECO:0000313" key="2">
    <source>
        <dbReference type="EMBL" id="KAF2435194.1"/>
    </source>
</evidence>
<feature type="compositionally biased region" description="Basic and acidic residues" evidence="1">
    <location>
        <begin position="109"/>
        <end position="131"/>
    </location>
</feature>
<evidence type="ECO:0008006" key="4">
    <source>
        <dbReference type="Google" id="ProtNLM"/>
    </source>
</evidence>
<accession>A0A9P4P1Z4</accession>
<reference evidence="2" key="1">
    <citation type="journal article" date="2020" name="Stud. Mycol.">
        <title>101 Dothideomycetes genomes: a test case for predicting lifestyles and emergence of pathogens.</title>
        <authorList>
            <person name="Haridas S."/>
            <person name="Albert R."/>
            <person name="Binder M."/>
            <person name="Bloem J."/>
            <person name="Labutti K."/>
            <person name="Salamov A."/>
            <person name="Andreopoulos B."/>
            <person name="Baker S."/>
            <person name="Barry K."/>
            <person name="Bills G."/>
            <person name="Bluhm B."/>
            <person name="Cannon C."/>
            <person name="Castanera R."/>
            <person name="Culley D."/>
            <person name="Daum C."/>
            <person name="Ezra D."/>
            <person name="Gonzalez J."/>
            <person name="Henrissat B."/>
            <person name="Kuo A."/>
            <person name="Liang C."/>
            <person name="Lipzen A."/>
            <person name="Lutzoni F."/>
            <person name="Magnuson J."/>
            <person name="Mondo S."/>
            <person name="Nolan M."/>
            <person name="Ohm R."/>
            <person name="Pangilinan J."/>
            <person name="Park H.-J."/>
            <person name="Ramirez L."/>
            <person name="Alfaro M."/>
            <person name="Sun H."/>
            <person name="Tritt A."/>
            <person name="Yoshinaga Y."/>
            <person name="Zwiers L.-H."/>
            <person name="Turgeon B."/>
            <person name="Goodwin S."/>
            <person name="Spatafora J."/>
            <person name="Crous P."/>
            <person name="Grigoriev I."/>
        </authorList>
    </citation>
    <scope>NUCLEOTIDE SEQUENCE</scope>
    <source>
        <strain evidence="2">CBS 130266</strain>
    </source>
</reference>
<comment type="caution">
    <text evidence="2">The sequence shown here is derived from an EMBL/GenBank/DDBJ whole genome shotgun (WGS) entry which is preliminary data.</text>
</comment>
<feature type="region of interest" description="Disordered" evidence="1">
    <location>
        <begin position="70"/>
        <end position="142"/>
    </location>
</feature>
<sequence length="332" mass="35210">MPEERKLSRRISDVLDHMFLPNSVLLQMAKLEIEEKAAKNDLPSPEFLDKIRALKAKQRALEAGGTTSALAPVTAPAPNPPAAVAVAAPGATNNDDTQSKPRANSSKPKSKDDGKPSSTDKKADDEKKDATAADAFTKAQDEKLIEMKIAGKTWKEIETETNKTKEALLARFKEIKPADFDEKAKGAKAQGGAGGGEGKKGSKASQGGQQGGKKDEGGAGGVGNEGGQVQGRKGSNASQGGKEGKKNDSGGAGTGNANAAAFNDEDDDYSWAAPDANWSQEDLDILFPIMKEEHRECFRRVAIRLSEVTNGARQVHPDSIAEKYLGSKPVWE</sequence>
<dbReference type="EMBL" id="MU007014">
    <property type="protein sequence ID" value="KAF2435194.1"/>
    <property type="molecule type" value="Genomic_DNA"/>
</dbReference>
<feature type="compositionally biased region" description="Basic and acidic residues" evidence="1">
    <location>
        <begin position="174"/>
        <end position="185"/>
    </location>
</feature>
<organism evidence="2 3">
    <name type="scientific">Tothia fuscella</name>
    <dbReference type="NCBI Taxonomy" id="1048955"/>
    <lineage>
        <taxon>Eukaryota</taxon>
        <taxon>Fungi</taxon>
        <taxon>Dikarya</taxon>
        <taxon>Ascomycota</taxon>
        <taxon>Pezizomycotina</taxon>
        <taxon>Dothideomycetes</taxon>
        <taxon>Pleosporomycetidae</taxon>
        <taxon>Venturiales</taxon>
        <taxon>Cylindrosympodiaceae</taxon>
        <taxon>Tothia</taxon>
    </lineage>
</organism>
<feature type="compositionally biased region" description="Low complexity" evidence="1">
    <location>
        <begin position="82"/>
        <end position="94"/>
    </location>
</feature>
<dbReference type="AlphaFoldDB" id="A0A9P4P1Z4"/>
<protein>
    <recommendedName>
        <fullName evidence="4">Myb-like domain-containing protein</fullName>
    </recommendedName>
</protein>
<feature type="compositionally biased region" description="Gly residues" evidence="1">
    <location>
        <begin position="218"/>
        <end position="229"/>
    </location>
</feature>
<feature type="region of interest" description="Disordered" evidence="1">
    <location>
        <begin position="174"/>
        <end position="277"/>
    </location>
</feature>
<evidence type="ECO:0000256" key="1">
    <source>
        <dbReference type="SAM" id="MobiDB-lite"/>
    </source>
</evidence>
<evidence type="ECO:0000313" key="3">
    <source>
        <dbReference type="Proteomes" id="UP000800235"/>
    </source>
</evidence>
<keyword evidence="3" id="KW-1185">Reference proteome</keyword>
<gene>
    <name evidence="2" type="ORF">EJ08DRAFT_675591</name>
</gene>
<proteinExistence type="predicted"/>